<gene>
    <name evidence="1" type="ORF">Csp_A06060</name>
</gene>
<name>C9Y905_CURXX</name>
<sequence length="38" mass="4300">MRVLALANCFAYCALNQVFYIPSIYAHKHSIRGNSQQA</sequence>
<evidence type="ECO:0000313" key="1">
    <source>
        <dbReference type="EMBL" id="CBA28193.1"/>
    </source>
</evidence>
<protein>
    <submittedName>
        <fullName evidence="1">Uncharacterized protein</fullName>
    </submittedName>
</protein>
<dbReference type="EMBL" id="FN543104">
    <property type="protein sequence ID" value="CBA28193.1"/>
    <property type="molecule type" value="Genomic_DNA"/>
</dbReference>
<proteinExistence type="predicted"/>
<reference evidence="1" key="1">
    <citation type="journal article" date="2010" name="Nature">
        <title>The dynamic genome of Hydra.</title>
        <authorList>
            <person name="Chapman J.A."/>
            <person name="Kirkness E.F."/>
            <person name="Simakov O."/>
            <person name="Hampson S.E."/>
            <person name="Mitros T."/>
            <person name="Weinmaier T."/>
            <person name="Rattei T."/>
            <person name="Balasubramanian P.G."/>
            <person name="Borman J."/>
            <person name="Busam D."/>
            <person name="Disbennett K."/>
            <person name="Pfannkoch C."/>
            <person name="Sumin N."/>
            <person name="Sutton G."/>
            <person name="Viswanathan L."/>
            <person name="Walenz B."/>
            <person name="Goodstein D.M."/>
            <person name="Hellsten U."/>
            <person name="Kawashima T."/>
            <person name="Prochnik S.E."/>
            <person name="Putnam N.H."/>
            <person name="Shu S."/>
            <person name="Blumberg B."/>
            <person name="Dana C.E."/>
            <person name="Gee L."/>
            <person name="Kibler D.F."/>
            <person name="Law L."/>
            <person name="Lindgens D."/>
            <person name="Martinez D.E."/>
            <person name="Peng J."/>
            <person name="Wigge P.A."/>
            <person name="Bertulat B."/>
            <person name="Guder C."/>
            <person name="Nakamura Y."/>
            <person name="Ozbek S."/>
            <person name="Watanabe H."/>
            <person name="Khalturin K."/>
            <person name="Hemmrich G."/>
            <person name="Franke A."/>
            <person name="Augustin R."/>
            <person name="Fraune S."/>
            <person name="Hayakawa E."/>
            <person name="Hayakawa S."/>
            <person name="Hirose M."/>
            <person name="Hwang J."/>
            <person name="Ikeo K."/>
            <person name="Nishimiya-Fujisawa C."/>
            <person name="Ogura A."/>
            <person name="Takahashi T."/>
            <person name="Steinmetz P.R."/>
            <person name="Zhang X."/>
            <person name="Aufschnaiter R."/>
            <person name="Eder M.K."/>
            <person name="Gorny A.K."/>
            <person name="Salvenmoser W."/>
            <person name="Heimberg A.M."/>
            <person name="Wheeler B.M."/>
            <person name="Peterson K.J."/>
            <person name="Boettger A."/>
            <person name="Tischler P."/>
            <person name="Wolf A."/>
            <person name="Gojobori T."/>
            <person name="Remington K.A."/>
            <person name="Strausberg R.L."/>
            <person name="Venter J."/>
            <person name="Technau U."/>
            <person name="Hobmayer B."/>
            <person name="Bosch T.C."/>
            <person name="Holstein T.W."/>
            <person name="Fujisawa T."/>
            <person name="Bode H.R."/>
            <person name="David C.N."/>
            <person name="Rokhsar D.S."/>
            <person name="Steele R.E."/>
        </authorList>
    </citation>
    <scope>NUCLEOTIDE SEQUENCE</scope>
</reference>
<accession>C9Y905</accession>
<organism evidence="1">
    <name type="scientific">Curvibacter symbiont subsp. Hydra magnipapillata</name>
    <dbReference type="NCBI Taxonomy" id="667019"/>
    <lineage>
        <taxon>Bacteria</taxon>
        <taxon>Pseudomonadati</taxon>
        <taxon>Pseudomonadota</taxon>
        <taxon>Betaproteobacteria</taxon>
        <taxon>Burkholderiales</taxon>
        <taxon>Comamonadaceae</taxon>
        <taxon>Curvibacter</taxon>
    </lineage>
</organism>
<dbReference type="AlphaFoldDB" id="C9Y905"/>